<accession>E3JX84</accession>
<gene>
    <name evidence="2" type="ORF">PGTG_02120</name>
</gene>
<dbReference type="InParanoid" id="E3JX84"/>
<dbReference type="AlphaFoldDB" id="E3JX84"/>
<reference key="1">
    <citation type="submission" date="2007-01" db="EMBL/GenBank/DDBJ databases">
        <title>The Genome Sequence of Puccinia graminis f. sp. tritici Strain CRL 75-36-700-3.</title>
        <authorList>
            <consortium name="The Broad Institute Genome Sequencing Platform"/>
            <person name="Birren B."/>
            <person name="Lander E."/>
            <person name="Galagan J."/>
            <person name="Nusbaum C."/>
            <person name="Devon K."/>
            <person name="Cuomo C."/>
            <person name="Jaffe D."/>
            <person name="Butler J."/>
            <person name="Alvarez P."/>
            <person name="Gnerre S."/>
            <person name="Grabherr M."/>
            <person name="Mauceli E."/>
            <person name="Brockman W."/>
            <person name="Young S."/>
            <person name="LaButti K."/>
            <person name="Sykes S."/>
            <person name="DeCaprio D."/>
            <person name="Crawford M."/>
            <person name="Koehrsen M."/>
            <person name="Engels R."/>
            <person name="Montgomery P."/>
            <person name="Pearson M."/>
            <person name="Howarth C."/>
            <person name="Larson L."/>
            <person name="White J."/>
            <person name="Zeng Q."/>
            <person name="Kodira C."/>
            <person name="Yandava C."/>
            <person name="Alvarado L."/>
            <person name="O'Leary S."/>
            <person name="Szabo L."/>
            <person name="Dean R."/>
            <person name="Schein J."/>
        </authorList>
    </citation>
    <scope>NUCLEOTIDE SEQUENCE</scope>
    <source>
        <strain>CRL 75-36-700-3</strain>
    </source>
</reference>
<reference evidence="3" key="2">
    <citation type="journal article" date="2011" name="Proc. Natl. Acad. Sci. U.S.A.">
        <title>Obligate biotrophy features unraveled by the genomic analysis of rust fungi.</title>
        <authorList>
            <person name="Duplessis S."/>
            <person name="Cuomo C.A."/>
            <person name="Lin Y.-C."/>
            <person name="Aerts A."/>
            <person name="Tisserant E."/>
            <person name="Veneault-Fourrey C."/>
            <person name="Joly D.L."/>
            <person name="Hacquard S."/>
            <person name="Amselem J."/>
            <person name="Cantarel B.L."/>
            <person name="Chiu R."/>
            <person name="Coutinho P.M."/>
            <person name="Feau N."/>
            <person name="Field M."/>
            <person name="Frey P."/>
            <person name="Gelhaye E."/>
            <person name="Goldberg J."/>
            <person name="Grabherr M.G."/>
            <person name="Kodira C.D."/>
            <person name="Kohler A."/>
            <person name="Kuees U."/>
            <person name="Lindquist E.A."/>
            <person name="Lucas S.M."/>
            <person name="Mago R."/>
            <person name="Mauceli E."/>
            <person name="Morin E."/>
            <person name="Murat C."/>
            <person name="Pangilinan J.L."/>
            <person name="Park R."/>
            <person name="Pearson M."/>
            <person name="Quesneville H."/>
            <person name="Rouhier N."/>
            <person name="Sakthikumar S."/>
            <person name="Salamov A.A."/>
            <person name="Schmutz J."/>
            <person name="Selles B."/>
            <person name="Shapiro H."/>
            <person name="Tanguay P."/>
            <person name="Tuskan G.A."/>
            <person name="Henrissat B."/>
            <person name="Van de Peer Y."/>
            <person name="Rouze P."/>
            <person name="Ellis J.G."/>
            <person name="Dodds P.N."/>
            <person name="Schein J.E."/>
            <person name="Zhong S."/>
            <person name="Hamelin R.C."/>
            <person name="Grigoriev I.V."/>
            <person name="Szabo L.J."/>
            <person name="Martin F."/>
        </authorList>
    </citation>
    <scope>NUCLEOTIDE SEQUENCE [LARGE SCALE GENOMIC DNA]</scope>
    <source>
        <strain evidence="3">CRL 75-36-700-3 / race SCCL</strain>
    </source>
</reference>
<dbReference type="OrthoDB" id="10391040at2759"/>
<dbReference type="Proteomes" id="UP000008783">
    <property type="component" value="Unassembled WGS sequence"/>
</dbReference>
<evidence type="ECO:0000256" key="1">
    <source>
        <dbReference type="SAM" id="MobiDB-lite"/>
    </source>
</evidence>
<dbReference type="HOGENOM" id="CLU_1468912_0_0_1"/>
<dbReference type="GeneID" id="10528597"/>
<evidence type="ECO:0000313" key="3">
    <source>
        <dbReference type="Proteomes" id="UP000008783"/>
    </source>
</evidence>
<dbReference type="EMBL" id="DS178266">
    <property type="protein sequence ID" value="EFP76659.2"/>
    <property type="molecule type" value="Genomic_DNA"/>
</dbReference>
<protein>
    <submittedName>
        <fullName evidence="2">Uncharacterized protein</fullName>
    </submittedName>
</protein>
<evidence type="ECO:0000313" key="2">
    <source>
        <dbReference type="EMBL" id="EFP76659.2"/>
    </source>
</evidence>
<organism evidence="2 3">
    <name type="scientific">Puccinia graminis f. sp. tritici (strain CRL 75-36-700-3 / race SCCL)</name>
    <name type="common">Black stem rust fungus</name>
    <dbReference type="NCBI Taxonomy" id="418459"/>
    <lineage>
        <taxon>Eukaryota</taxon>
        <taxon>Fungi</taxon>
        <taxon>Dikarya</taxon>
        <taxon>Basidiomycota</taxon>
        <taxon>Pucciniomycotina</taxon>
        <taxon>Pucciniomycetes</taxon>
        <taxon>Pucciniales</taxon>
        <taxon>Pucciniaceae</taxon>
        <taxon>Puccinia</taxon>
    </lineage>
</organism>
<feature type="region of interest" description="Disordered" evidence="1">
    <location>
        <begin position="134"/>
        <end position="184"/>
    </location>
</feature>
<dbReference type="RefSeq" id="XP_003321078.2">
    <property type="nucleotide sequence ID" value="XM_003321030.2"/>
</dbReference>
<proteinExistence type="predicted"/>
<feature type="compositionally biased region" description="Basic and acidic residues" evidence="1">
    <location>
        <begin position="153"/>
        <end position="164"/>
    </location>
</feature>
<dbReference type="KEGG" id="pgr:PGTG_02120"/>
<name>E3JX84_PUCGT</name>
<sequence length="184" mass="20048">MAPAHPDIRADADIRLLFLGKTPSAAAGRYPPALAGILGYPPFKGPARHRLEGFPSSRRGASLPTGRVSFQSARYILADWKGFLPAGKVHPRRLEGLPSSRQGTSSGCKWVGLTQSRPETRRVMGRVWADFVRKSHDPNPTRKLSGSGSGRCFDSRAAEPKKSQDGFGSGQHIFKFDPTRPNLT</sequence>
<keyword evidence="3" id="KW-1185">Reference proteome</keyword>
<dbReference type="VEuPathDB" id="FungiDB:PGTG_02120"/>